<evidence type="ECO:0000313" key="5">
    <source>
        <dbReference type="Proteomes" id="UP001237642"/>
    </source>
</evidence>
<gene>
    <name evidence="4" type="ORF">POM88_043190</name>
</gene>
<dbReference type="GO" id="GO:0043565">
    <property type="term" value="F:sequence-specific DNA binding"/>
    <property type="evidence" value="ECO:0007669"/>
    <property type="project" value="InterPro"/>
</dbReference>
<dbReference type="Proteomes" id="UP001237642">
    <property type="component" value="Unassembled WGS sequence"/>
</dbReference>
<dbReference type="InterPro" id="IPR046347">
    <property type="entry name" value="bZIP_sf"/>
</dbReference>
<feature type="region of interest" description="Disordered" evidence="2">
    <location>
        <begin position="132"/>
        <end position="162"/>
    </location>
</feature>
<comment type="caution">
    <text evidence="4">The sequence shown here is derived from an EMBL/GenBank/DDBJ whole genome shotgun (WGS) entry which is preliminary data.</text>
</comment>
<dbReference type="AlphaFoldDB" id="A0AAD8H1I8"/>
<dbReference type="PANTHER" id="PTHR45967:SF38">
    <property type="entry name" value="G-BOX-BINDING FACTOR 2"/>
    <property type="match status" value="1"/>
</dbReference>
<feature type="coiled-coil region" evidence="1">
    <location>
        <begin position="262"/>
        <end position="310"/>
    </location>
</feature>
<dbReference type="SMART" id="SM00338">
    <property type="entry name" value="BRLZ"/>
    <property type="match status" value="1"/>
</dbReference>
<feature type="compositionally biased region" description="Low complexity" evidence="2">
    <location>
        <begin position="336"/>
        <end position="348"/>
    </location>
</feature>
<dbReference type="PANTHER" id="PTHR45967">
    <property type="entry name" value="G-BOX-BINDING FACTOR 3-RELATED"/>
    <property type="match status" value="1"/>
</dbReference>
<proteinExistence type="predicted"/>
<sequence>MGTGENDSASVPLMTDKGAESWKPLGKHMPTEANHETLPVLLEYSFFPPVTAPLANPISLFSSIAAPHATGNQNATSSHPHIFVRQINSVEDCVETISHGTEGKSNESREILNKRSEGSNKTIQASEFQNTLASGHNQASEKLEENNQPKVHSSSFEKEQEFGAGQKPLLNCVVAEGKNTEKIYGKQEPSHGHTLMSVSNLSVINSNASPVVPESMVVRNTVTSVSPVLEGERIPDVSVQDEKELEKIRKRRANTLAARRRRIRQKQECEKLQAVADELSSETSELKESLNNYSKECIRIRRENKALLAEIREMCDPDEFATFEAQNPDMEDDIPSESSSSDQSVDTGSDIEEAGSY</sequence>
<evidence type="ECO:0000259" key="3">
    <source>
        <dbReference type="PROSITE" id="PS50217"/>
    </source>
</evidence>
<dbReference type="InterPro" id="IPR044827">
    <property type="entry name" value="GBF-like"/>
</dbReference>
<protein>
    <submittedName>
        <fullName evidence="4">BZIP domain-containing protein</fullName>
    </submittedName>
</protein>
<dbReference type="PROSITE" id="PS00036">
    <property type="entry name" value="BZIP_BASIC"/>
    <property type="match status" value="1"/>
</dbReference>
<reference evidence="4" key="2">
    <citation type="submission" date="2023-05" db="EMBL/GenBank/DDBJ databases">
        <authorList>
            <person name="Schelkunov M.I."/>
        </authorList>
    </citation>
    <scope>NUCLEOTIDE SEQUENCE</scope>
    <source>
        <strain evidence="4">Hsosn_3</strain>
        <tissue evidence="4">Leaf</tissue>
    </source>
</reference>
<dbReference type="GO" id="GO:0005634">
    <property type="term" value="C:nucleus"/>
    <property type="evidence" value="ECO:0007669"/>
    <property type="project" value="TreeGrafter"/>
</dbReference>
<evidence type="ECO:0000256" key="1">
    <source>
        <dbReference type="SAM" id="Coils"/>
    </source>
</evidence>
<feature type="region of interest" description="Disordered" evidence="2">
    <location>
        <begin position="319"/>
        <end position="357"/>
    </location>
</feature>
<keyword evidence="5" id="KW-1185">Reference proteome</keyword>
<dbReference type="SUPFAM" id="SSF57959">
    <property type="entry name" value="Leucine zipper domain"/>
    <property type="match status" value="1"/>
</dbReference>
<name>A0AAD8H1I8_9APIA</name>
<accession>A0AAD8H1I8</accession>
<evidence type="ECO:0000313" key="4">
    <source>
        <dbReference type="EMBL" id="KAK1358716.1"/>
    </source>
</evidence>
<dbReference type="PROSITE" id="PS50217">
    <property type="entry name" value="BZIP"/>
    <property type="match status" value="1"/>
</dbReference>
<evidence type="ECO:0000256" key="2">
    <source>
        <dbReference type="SAM" id="MobiDB-lite"/>
    </source>
</evidence>
<dbReference type="EMBL" id="JAUIZM010000010">
    <property type="protein sequence ID" value="KAK1358716.1"/>
    <property type="molecule type" value="Genomic_DNA"/>
</dbReference>
<dbReference type="GO" id="GO:0003700">
    <property type="term" value="F:DNA-binding transcription factor activity"/>
    <property type="evidence" value="ECO:0007669"/>
    <property type="project" value="InterPro"/>
</dbReference>
<feature type="domain" description="BZIP" evidence="3">
    <location>
        <begin position="244"/>
        <end position="307"/>
    </location>
</feature>
<dbReference type="InterPro" id="IPR004827">
    <property type="entry name" value="bZIP"/>
</dbReference>
<organism evidence="4 5">
    <name type="scientific">Heracleum sosnowskyi</name>
    <dbReference type="NCBI Taxonomy" id="360622"/>
    <lineage>
        <taxon>Eukaryota</taxon>
        <taxon>Viridiplantae</taxon>
        <taxon>Streptophyta</taxon>
        <taxon>Embryophyta</taxon>
        <taxon>Tracheophyta</taxon>
        <taxon>Spermatophyta</taxon>
        <taxon>Magnoliopsida</taxon>
        <taxon>eudicotyledons</taxon>
        <taxon>Gunneridae</taxon>
        <taxon>Pentapetalae</taxon>
        <taxon>asterids</taxon>
        <taxon>campanulids</taxon>
        <taxon>Apiales</taxon>
        <taxon>Apiaceae</taxon>
        <taxon>Apioideae</taxon>
        <taxon>apioid superclade</taxon>
        <taxon>Tordylieae</taxon>
        <taxon>Tordyliinae</taxon>
        <taxon>Heracleum</taxon>
    </lineage>
</organism>
<keyword evidence="1" id="KW-0175">Coiled coil</keyword>
<reference evidence="4" key="1">
    <citation type="submission" date="2023-02" db="EMBL/GenBank/DDBJ databases">
        <title>Genome of toxic invasive species Heracleum sosnowskyi carries increased number of genes despite the absence of recent whole-genome duplications.</title>
        <authorList>
            <person name="Schelkunov M."/>
            <person name="Shtratnikova V."/>
            <person name="Makarenko M."/>
            <person name="Klepikova A."/>
            <person name="Omelchenko D."/>
            <person name="Novikova G."/>
            <person name="Obukhova E."/>
            <person name="Bogdanov V."/>
            <person name="Penin A."/>
            <person name="Logacheva M."/>
        </authorList>
    </citation>
    <scope>NUCLEOTIDE SEQUENCE</scope>
    <source>
        <strain evidence="4">Hsosn_3</strain>
        <tissue evidence="4">Leaf</tissue>
    </source>
</reference>